<keyword evidence="2" id="KW-1185">Reference proteome</keyword>
<gene>
    <name evidence="1" type="ORF">ETSY2_18520</name>
</gene>
<dbReference type="AlphaFoldDB" id="W4M7L3"/>
<sequence>MLVLMSGIPTLWVELYVKLTLKMMALETPLWLFKAMTTRMITTGLFVQV</sequence>
<name>W4M7L3_9BACT</name>
<evidence type="ECO:0000313" key="2">
    <source>
        <dbReference type="Proteomes" id="UP000019140"/>
    </source>
</evidence>
<accession>W4M7L3</accession>
<dbReference type="Proteomes" id="UP000019140">
    <property type="component" value="Unassembled WGS sequence"/>
</dbReference>
<reference evidence="1 2" key="1">
    <citation type="journal article" date="2014" name="Nature">
        <title>An environmental bacterial taxon with a large and distinct metabolic repertoire.</title>
        <authorList>
            <person name="Wilson M.C."/>
            <person name="Mori T."/>
            <person name="Ruckert C."/>
            <person name="Uria A.R."/>
            <person name="Helf M.J."/>
            <person name="Takada K."/>
            <person name="Gernert C."/>
            <person name="Steffens U.A."/>
            <person name="Heycke N."/>
            <person name="Schmitt S."/>
            <person name="Rinke C."/>
            <person name="Helfrich E.J."/>
            <person name="Brachmann A.O."/>
            <person name="Gurgui C."/>
            <person name="Wakimoto T."/>
            <person name="Kracht M."/>
            <person name="Crusemann M."/>
            <person name="Hentschel U."/>
            <person name="Abe I."/>
            <person name="Matsunaga S."/>
            <person name="Kalinowski J."/>
            <person name="Takeyama H."/>
            <person name="Piel J."/>
        </authorList>
    </citation>
    <scope>NUCLEOTIDE SEQUENCE [LARGE SCALE GENOMIC DNA]</scope>
    <source>
        <strain evidence="2">TSY2</strain>
    </source>
</reference>
<proteinExistence type="predicted"/>
<dbReference type="EMBL" id="AZHX01000760">
    <property type="protein sequence ID" value="ETX06200.1"/>
    <property type="molecule type" value="Genomic_DNA"/>
</dbReference>
<evidence type="ECO:0000313" key="1">
    <source>
        <dbReference type="EMBL" id="ETX06200.1"/>
    </source>
</evidence>
<dbReference type="HOGENOM" id="CLU_3133548_0_0_7"/>
<protein>
    <submittedName>
        <fullName evidence="1">Uncharacterized protein</fullName>
    </submittedName>
</protein>
<comment type="caution">
    <text evidence="1">The sequence shown here is derived from an EMBL/GenBank/DDBJ whole genome shotgun (WGS) entry which is preliminary data.</text>
</comment>
<organism evidence="1 2">
    <name type="scientific">Candidatus Entotheonella gemina</name>
    <dbReference type="NCBI Taxonomy" id="1429439"/>
    <lineage>
        <taxon>Bacteria</taxon>
        <taxon>Pseudomonadati</taxon>
        <taxon>Nitrospinota/Tectimicrobiota group</taxon>
        <taxon>Candidatus Tectimicrobiota</taxon>
        <taxon>Candidatus Entotheonellia</taxon>
        <taxon>Candidatus Entotheonellales</taxon>
        <taxon>Candidatus Entotheonellaceae</taxon>
        <taxon>Candidatus Entotheonella</taxon>
    </lineage>
</organism>